<proteinExistence type="predicted"/>
<dbReference type="Gene3D" id="3.60.110.10">
    <property type="entry name" value="Carbon-nitrogen hydrolase"/>
    <property type="match status" value="1"/>
</dbReference>
<dbReference type="Proteomes" id="UP000017170">
    <property type="component" value="Unassembled WGS sequence"/>
</dbReference>
<accession>U6SSR6</accession>
<dbReference type="CDD" id="cd07197">
    <property type="entry name" value="nitrilase"/>
    <property type="match status" value="1"/>
</dbReference>
<dbReference type="EMBL" id="ATAE01000008">
    <property type="protein sequence ID" value="ERN54382.1"/>
    <property type="molecule type" value="Genomic_DNA"/>
</dbReference>
<reference evidence="3 4" key="1">
    <citation type="journal article" date="2013" name="Genome Announc.">
        <title>Genome Sequence of the Extreme Obligate Alkaliphile Bacillus marmarensis Strain DSM 21297.</title>
        <authorList>
            <person name="Wernick D.G."/>
            <person name="Choi K.Y."/>
            <person name="Tat C.A."/>
            <person name="Lafontaine Rivera J.G."/>
            <person name="Liao J.C."/>
        </authorList>
    </citation>
    <scope>NUCLEOTIDE SEQUENCE [LARGE SCALE GENOMIC DNA]</scope>
    <source>
        <strain evidence="3 4">DSM 21297</strain>
    </source>
</reference>
<dbReference type="RefSeq" id="WP_022627350.1">
    <property type="nucleotide sequence ID" value="NZ_ATAE01000008.1"/>
</dbReference>
<dbReference type="InterPro" id="IPR050345">
    <property type="entry name" value="Aliph_Amidase/BUP"/>
</dbReference>
<dbReference type="GO" id="GO:0016811">
    <property type="term" value="F:hydrolase activity, acting on carbon-nitrogen (but not peptide) bonds, in linear amides"/>
    <property type="evidence" value="ECO:0007669"/>
    <property type="project" value="TreeGrafter"/>
</dbReference>
<dbReference type="PANTHER" id="PTHR43674:SF2">
    <property type="entry name" value="BETA-UREIDOPROPIONASE"/>
    <property type="match status" value="1"/>
</dbReference>
<evidence type="ECO:0000313" key="3">
    <source>
        <dbReference type="EMBL" id="ERN54382.1"/>
    </source>
</evidence>
<evidence type="ECO:0000313" key="4">
    <source>
        <dbReference type="Proteomes" id="UP000017170"/>
    </source>
</evidence>
<sequence length="266" mass="30079">MKSECTIAAIQTSFSQDIHVNLKSMKEHINSCVKKQPEVQLIVFPELSLTGYYLSQHVKEAALTHDSPVLKEVAGLAAEHKIYLAFGYVELGEDKRIYNSIQLITPTGRCIANYRKIHLTKLEKEFFTAGNEVVTVETEIGKIGLMICWDLAFPELARMHALNDADIMIAPSAWEVPFDKPFQHFGVSRAIDNSVFLVAVNHIGNSDELEFFGQSAIYGPDGEAITRSLNNQEDILYAKLLFNEREKLKQTFFSMLNERRTDLYGT</sequence>
<feature type="domain" description="CN hydrolase" evidence="2">
    <location>
        <begin position="5"/>
        <end position="242"/>
    </location>
</feature>
<dbReference type="InterPro" id="IPR036526">
    <property type="entry name" value="C-N_Hydrolase_sf"/>
</dbReference>
<evidence type="ECO:0000259" key="2">
    <source>
        <dbReference type="PROSITE" id="PS50263"/>
    </source>
</evidence>
<evidence type="ECO:0000256" key="1">
    <source>
        <dbReference type="ARBA" id="ARBA00022801"/>
    </source>
</evidence>
<gene>
    <name evidence="3" type="ORF">A33I_08155</name>
</gene>
<keyword evidence="1" id="KW-0378">Hydrolase</keyword>
<dbReference type="PANTHER" id="PTHR43674">
    <property type="entry name" value="NITRILASE C965.09-RELATED"/>
    <property type="match status" value="1"/>
</dbReference>
<dbReference type="PATRIC" id="fig|1188261.3.peg.1023"/>
<protein>
    <recommendedName>
        <fullName evidence="2">CN hydrolase domain-containing protein</fullName>
    </recommendedName>
</protein>
<dbReference type="AlphaFoldDB" id="U6SSR6"/>
<comment type="caution">
    <text evidence="3">The sequence shown here is derived from an EMBL/GenBank/DDBJ whole genome shotgun (WGS) entry which is preliminary data.</text>
</comment>
<dbReference type="PROSITE" id="PS50263">
    <property type="entry name" value="CN_HYDROLASE"/>
    <property type="match status" value="1"/>
</dbReference>
<dbReference type="Pfam" id="PF00795">
    <property type="entry name" value="CN_hydrolase"/>
    <property type="match status" value="1"/>
</dbReference>
<organism evidence="3 4">
    <name type="scientific">Alkalihalophilus marmarensis DSM 21297</name>
    <dbReference type="NCBI Taxonomy" id="1188261"/>
    <lineage>
        <taxon>Bacteria</taxon>
        <taxon>Bacillati</taxon>
        <taxon>Bacillota</taxon>
        <taxon>Bacilli</taxon>
        <taxon>Bacillales</taxon>
        <taxon>Bacillaceae</taxon>
        <taxon>Alkalihalophilus</taxon>
    </lineage>
</organism>
<dbReference type="SUPFAM" id="SSF56317">
    <property type="entry name" value="Carbon-nitrogen hydrolase"/>
    <property type="match status" value="1"/>
</dbReference>
<keyword evidence="4" id="KW-1185">Reference proteome</keyword>
<dbReference type="InterPro" id="IPR003010">
    <property type="entry name" value="C-N_Hydrolase"/>
</dbReference>
<name>U6SSR6_9BACI</name>